<dbReference type="EMBL" id="CATNWA010017787">
    <property type="protein sequence ID" value="CAI9603097.1"/>
    <property type="molecule type" value="Genomic_DNA"/>
</dbReference>
<name>A0ABN9G4H0_9NEOB</name>
<gene>
    <name evidence="1" type="ORF">SPARVUS_LOCUS13258431</name>
</gene>
<evidence type="ECO:0000313" key="2">
    <source>
        <dbReference type="Proteomes" id="UP001162483"/>
    </source>
</evidence>
<keyword evidence="2" id="KW-1185">Reference proteome</keyword>
<organism evidence="1 2">
    <name type="scientific">Staurois parvus</name>
    <dbReference type="NCBI Taxonomy" id="386267"/>
    <lineage>
        <taxon>Eukaryota</taxon>
        <taxon>Metazoa</taxon>
        <taxon>Chordata</taxon>
        <taxon>Craniata</taxon>
        <taxon>Vertebrata</taxon>
        <taxon>Euteleostomi</taxon>
        <taxon>Amphibia</taxon>
        <taxon>Batrachia</taxon>
        <taxon>Anura</taxon>
        <taxon>Neobatrachia</taxon>
        <taxon>Ranoidea</taxon>
        <taxon>Ranidae</taxon>
        <taxon>Staurois</taxon>
    </lineage>
</organism>
<comment type="caution">
    <text evidence="1">The sequence shown here is derived from an EMBL/GenBank/DDBJ whole genome shotgun (WGS) entry which is preliminary data.</text>
</comment>
<accession>A0ABN9G4H0</accession>
<evidence type="ECO:0000313" key="1">
    <source>
        <dbReference type="EMBL" id="CAI9603097.1"/>
    </source>
</evidence>
<proteinExistence type="predicted"/>
<sequence>MTDNEVEEEPRKSADVIALLTVRKSADYSFRQKICR</sequence>
<dbReference type="Proteomes" id="UP001162483">
    <property type="component" value="Unassembled WGS sequence"/>
</dbReference>
<reference evidence="1" key="1">
    <citation type="submission" date="2023-05" db="EMBL/GenBank/DDBJ databases">
        <authorList>
            <person name="Stuckert A."/>
        </authorList>
    </citation>
    <scope>NUCLEOTIDE SEQUENCE</scope>
</reference>
<protein>
    <submittedName>
        <fullName evidence="1">Uncharacterized protein</fullName>
    </submittedName>
</protein>